<sequence>MEEPSNDSTRVRSLSDFPEHLLLHILSFLPTLDAIQTSFVCRKWRHLWSSLPFLHFSHTLFPSSNSPSETRRSFTDFVDRTLILRSLFPLLQFHLQFDYAENRYASHVDSWIRYAIAHNVLDLDLDFFEERDFEYYDDDHDDDDHVYYSFPFSVLRNGRVRVLKLSCCDLSLPTNMSVKHFFSLRSMSLCKIYLTDQMVSDILKACVNLEALHFEHNWGMKDVKIFSSKLRKLSLKGLSCDEGSVEIYAPNLCSLNIVCFQVGKYTLRGAVSLVEANVALPYYSHWSKVVRLLGHVHRLAVGNRWFELLASKNVPSERFVLHNLKFLDLWTGYSNTDMLGVAALLERSPNLEMMTINYCFKLCIGEKKSSAEELFNVPINFSSPSLREVKIKSFKGTAGELRFVRLLEKQGAVLEKIVLVPAKGCEISLDGLKELKLSKDILHIQQF</sequence>
<dbReference type="Pfam" id="PF23622">
    <property type="entry name" value="LRR_At1g61320_AtMIF1"/>
    <property type="match status" value="1"/>
</dbReference>
<dbReference type="InterPro" id="IPR001810">
    <property type="entry name" value="F-box_dom"/>
</dbReference>
<accession>A0AAP0RTQ2</accession>
<reference evidence="2 3" key="1">
    <citation type="journal article" date="2024" name="Plant J.">
        <title>Genome sequences and population genomics reveal climatic adaptation and genomic divergence between two closely related sweetgum species.</title>
        <authorList>
            <person name="Xu W.Q."/>
            <person name="Ren C.Q."/>
            <person name="Zhang X.Y."/>
            <person name="Comes H.P."/>
            <person name="Liu X.H."/>
            <person name="Li Y.G."/>
            <person name="Kettle C.J."/>
            <person name="Jalonen R."/>
            <person name="Gaisberger H."/>
            <person name="Ma Y.Z."/>
            <person name="Qiu Y.X."/>
        </authorList>
    </citation>
    <scope>NUCLEOTIDE SEQUENCE [LARGE SCALE GENOMIC DNA]</scope>
    <source>
        <strain evidence="2">Hangzhou</strain>
    </source>
</reference>
<dbReference type="PROSITE" id="PS50181">
    <property type="entry name" value="FBOX"/>
    <property type="match status" value="1"/>
</dbReference>
<dbReference type="SUPFAM" id="SSF81383">
    <property type="entry name" value="F-box domain"/>
    <property type="match status" value="1"/>
</dbReference>
<dbReference type="Proteomes" id="UP001415857">
    <property type="component" value="Unassembled WGS sequence"/>
</dbReference>
<dbReference type="InterPro" id="IPR036047">
    <property type="entry name" value="F-box-like_dom_sf"/>
</dbReference>
<dbReference type="InterPro" id="IPR053772">
    <property type="entry name" value="At1g61320/At1g61330-like"/>
</dbReference>
<dbReference type="PANTHER" id="PTHR34145:SF28">
    <property type="entry name" value="F-BOX DOMAIN-CONTAINING PROTEIN"/>
    <property type="match status" value="1"/>
</dbReference>
<evidence type="ECO:0000259" key="1">
    <source>
        <dbReference type="PROSITE" id="PS50181"/>
    </source>
</evidence>
<dbReference type="Gene3D" id="1.20.1280.50">
    <property type="match status" value="1"/>
</dbReference>
<comment type="caution">
    <text evidence="2">The sequence shown here is derived from an EMBL/GenBank/DDBJ whole genome shotgun (WGS) entry which is preliminary data.</text>
</comment>
<dbReference type="Gene3D" id="3.80.10.10">
    <property type="entry name" value="Ribonuclease Inhibitor"/>
    <property type="match status" value="1"/>
</dbReference>
<dbReference type="CDD" id="cd22160">
    <property type="entry name" value="F-box_AtFBL13-like"/>
    <property type="match status" value="1"/>
</dbReference>
<gene>
    <name evidence="2" type="ORF">L1049_023970</name>
</gene>
<keyword evidence="3" id="KW-1185">Reference proteome</keyword>
<proteinExistence type="predicted"/>
<dbReference type="SMART" id="SM00256">
    <property type="entry name" value="FBOX"/>
    <property type="match status" value="1"/>
</dbReference>
<feature type="domain" description="F-box" evidence="1">
    <location>
        <begin position="11"/>
        <end position="59"/>
    </location>
</feature>
<dbReference type="InterPro" id="IPR053781">
    <property type="entry name" value="F-box_AtFBL13-like"/>
</dbReference>
<organism evidence="2 3">
    <name type="scientific">Liquidambar formosana</name>
    <name type="common">Formosan gum</name>
    <dbReference type="NCBI Taxonomy" id="63359"/>
    <lineage>
        <taxon>Eukaryota</taxon>
        <taxon>Viridiplantae</taxon>
        <taxon>Streptophyta</taxon>
        <taxon>Embryophyta</taxon>
        <taxon>Tracheophyta</taxon>
        <taxon>Spermatophyta</taxon>
        <taxon>Magnoliopsida</taxon>
        <taxon>eudicotyledons</taxon>
        <taxon>Gunneridae</taxon>
        <taxon>Pentapetalae</taxon>
        <taxon>Saxifragales</taxon>
        <taxon>Altingiaceae</taxon>
        <taxon>Liquidambar</taxon>
    </lineage>
</organism>
<evidence type="ECO:0000313" key="3">
    <source>
        <dbReference type="Proteomes" id="UP001415857"/>
    </source>
</evidence>
<dbReference type="InterPro" id="IPR032675">
    <property type="entry name" value="LRR_dom_sf"/>
</dbReference>
<dbReference type="InterPro" id="IPR055357">
    <property type="entry name" value="LRR_At1g61320_AtMIF1"/>
</dbReference>
<dbReference type="Pfam" id="PF00646">
    <property type="entry name" value="F-box"/>
    <property type="match status" value="1"/>
</dbReference>
<protein>
    <recommendedName>
        <fullName evidence="1">F-box domain-containing protein</fullName>
    </recommendedName>
</protein>
<dbReference type="PANTHER" id="PTHR34145">
    <property type="entry name" value="OS02G0105600 PROTEIN"/>
    <property type="match status" value="1"/>
</dbReference>
<dbReference type="EMBL" id="JBBPBK010000005">
    <property type="protein sequence ID" value="KAK9284793.1"/>
    <property type="molecule type" value="Genomic_DNA"/>
</dbReference>
<evidence type="ECO:0000313" key="2">
    <source>
        <dbReference type="EMBL" id="KAK9284793.1"/>
    </source>
</evidence>
<dbReference type="AlphaFoldDB" id="A0AAP0RTQ2"/>
<dbReference type="SUPFAM" id="SSF52047">
    <property type="entry name" value="RNI-like"/>
    <property type="match status" value="1"/>
</dbReference>
<name>A0AAP0RTQ2_LIQFO</name>